<dbReference type="AlphaFoldDB" id="A0A1G8ZNM2"/>
<dbReference type="Gene3D" id="3.40.190.10">
    <property type="entry name" value="Periplasmic binding protein-like II"/>
    <property type="match status" value="2"/>
</dbReference>
<keyword evidence="5" id="KW-1185">Reference proteome</keyword>
<keyword evidence="2" id="KW-0732">Signal</keyword>
<evidence type="ECO:0000313" key="4">
    <source>
        <dbReference type="EMBL" id="SDK15750.1"/>
    </source>
</evidence>
<dbReference type="PANTHER" id="PTHR43649">
    <property type="entry name" value="ARABINOSE-BINDING PROTEIN-RELATED"/>
    <property type="match status" value="1"/>
</dbReference>
<feature type="compositionally biased region" description="Polar residues" evidence="1">
    <location>
        <begin position="43"/>
        <end position="52"/>
    </location>
</feature>
<dbReference type="RefSeq" id="WP_167360751.1">
    <property type="nucleotide sequence ID" value="NZ_CBCSKY010000036.1"/>
</dbReference>
<feature type="region of interest" description="Disordered" evidence="1">
    <location>
        <begin position="31"/>
        <end position="59"/>
    </location>
</feature>
<evidence type="ECO:0000256" key="1">
    <source>
        <dbReference type="SAM" id="MobiDB-lite"/>
    </source>
</evidence>
<dbReference type="Proteomes" id="UP000199050">
    <property type="component" value="Unassembled WGS sequence"/>
</dbReference>
<dbReference type="SUPFAM" id="SSF53850">
    <property type="entry name" value="Periplasmic binding protein-like II"/>
    <property type="match status" value="1"/>
</dbReference>
<dbReference type="PANTHER" id="PTHR43649:SF17">
    <property type="entry name" value="ABC TRANSPORTER SOLUTE BINDING PROTEIN-SUGAR TRANSPORT"/>
    <property type="match status" value="1"/>
</dbReference>
<proteinExistence type="predicted"/>
<feature type="domain" description="DUF3502" evidence="3">
    <location>
        <begin position="460"/>
        <end position="527"/>
    </location>
</feature>
<protein>
    <submittedName>
        <fullName evidence="4">Putative aldouronate transport system substrate-binding protein</fullName>
    </submittedName>
</protein>
<dbReference type="STRING" id="1174501.SAMN05216192_13326"/>
<feature type="signal peptide" evidence="2">
    <location>
        <begin position="1"/>
        <end position="22"/>
    </location>
</feature>
<dbReference type="EMBL" id="FNDX01000033">
    <property type="protein sequence ID" value="SDK15750.1"/>
    <property type="molecule type" value="Genomic_DNA"/>
</dbReference>
<feature type="compositionally biased region" description="Low complexity" evidence="1">
    <location>
        <begin position="31"/>
        <end position="40"/>
    </location>
</feature>
<reference evidence="5" key="1">
    <citation type="submission" date="2016-10" db="EMBL/GenBank/DDBJ databases">
        <authorList>
            <person name="Varghese N."/>
            <person name="Submissions S."/>
        </authorList>
    </citation>
    <scope>NUCLEOTIDE SEQUENCE [LARGE SCALE GENOMIC DNA]</scope>
    <source>
        <strain evidence="5">CGMCC 1.11012</strain>
    </source>
</reference>
<dbReference type="Pfam" id="PF12010">
    <property type="entry name" value="DUF3502"/>
    <property type="match status" value="1"/>
</dbReference>
<evidence type="ECO:0000313" key="5">
    <source>
        <dbReference type="Proteomes" id="UP000199050"/>
    </source>
</evidence>
<organism evidence="4 5">
    <name type="scientific">Paenibacillus typhae</name>
    <dbReference type="NCBI Taxonomy" id="1174501"/>
    <lineage>
        <taxon>Bacteria</taxon>
        <taxon>Bacillati</taxon>
        <taxon>Bacillota</taxon>
        <taxon>Bacilli</taxon>
        <taxon>Bacillales</taxon>
        <taxon>Paenibacillaceae</taxon>
        <taxon>Paenibacillus</taxon>
    </lineage>
</organism>
<feature type="chain" id="PRO_5039288279" evidence="2">
    <location>
        <begin position="23"/>
        <end position="529"/>
    </location>
</feature>
<dbReference type="PROSITE" id="PS51257">
    <property type="entry name" value="PROKAR_LIPOPROTEIN"/>
    <property type="match status" value="1"/>
</dbReference>
<gene>
    <name evidence="4" type="ORF">SAMN05216192_13326</name>
</gene>
<dbReference type="InterPro" id="IPR022627">
    <property type="entry name" value="DUF3502"/>
</dbReference>
<name>A0A1G8ZNM2_9BACL</name>
<dbReference type="InterPro" id="IPR050490">
    <property type="entry name" value="Bact_solute-bd_prot1"/>
</dbReference>
<accession>A0A1G8ZNM2</accession>
<sequence>MLKRNRMMLLALVLTFVMILSACGGNNNANAPAEPTNSASEAGGNSTDTGTATDPAASGTIDTSKEVKLKMIFVGPKPVDYDSVFAEINKVLKEKINATIEGEFLDWSDWAQKYPLKLAANEDFDLIYSANWAGYNDQALKGGFLELTDELLNKYMPETMKAMPQVSWDQAKVNGKLYMVPQNRGESVEKLILYREDLRKKYNLPEINSPETYATYLKTIAEKEKGVAPFTPETGDWKYHNLDRVLLKQQNEWNMFDLDLPFAFKLDDPTGKVFNVYETQEFKDLLVYYKDLADNNAWSKNVLNSKNDHQADFKAGKTASITHNNGTLGALMALMRQENSPYEVALADINQGKKKSIAISTQNGTSIHATSKNVERSLMMIDLMQNDKQLHDLIMYGINGVHYEPVGDDKYKALEKNPNYTGFSNWNFNSPLNRDNEAFPQEASDLVNSWEASVYHYDLETFVFDNSKVKTEIANVGNVMLRYAIPLEYGVIEDIDKGLAELNKQLKSAGLDKIQTELQAQIDAFLANK</sequence>
<evidence type="ECO:0000259" key="3">
    <source>
        <dbReference type="Pfam" id="PF12010"/>
    </source>
</evidence>
<evidence type="ECO:0000256" key="2">
    <source>
        <dbReference type="SAM" id="SignalP"/>
    </source>
</evidence>